<evidence type="ECO:0000256" key="1">
    <source>
        <dbReference type="ARBA" id="ARBA00004141"/>
    </source>
</evidence>
<organism evidence="7 8">
    <name type="scientific">Exophiala mesophila</name>
    <name type="common">Black yeast-like fungus</name>
    <dbReference type="NCBI Taxonomy" id="212818"/>
    <lineage>
        <taxon>Eukaryota</taxon>
        <taxon>Fungi</taxon>
        <taxon>Dikarya</taxon>
        <taxon>Ascomycota</taxon>
        <taxon>Pezizomycotina</taxon>
        <taxon>Eurotiomycetes</taxon>
        <taxon>Chaetothyriomycetidae</taxon>
        <taxon>Chaetothyriales</taxon>
        <taxon>Herpotrichiellaceae</taxon>
        <taxon>Exophiala</taxon>
    </lineage>
</organism>
<dbReference type="PANTHER" id="PTHR30618:SF0">
    <property type="entry name" value="PURINE-URACIL PERMEASE NCS1"/>
    <property type="match status" value="1"/>
</dbReference>
<dbReference type="InterPro" id="IPR001248">
    <property type="entry name" value="Pur-cyt_permease"/>
</dbReference>
<gene>
    <name evidence="7" type="ORF">B0A52_01911</name>
</gene>
<sequence>MFEKVQQKCQTKMESIKASFQSWEAFQRAIETDETAHGRTEERTIWKNEDLDLTPPKGWTWGWYDYAAFWWSYGFSTGVWSVGSSMVALGLNSWQAIICVFISHTLGAIAISLHSRAGAKWHFGFPVECRVSWGMYASFFPIAVRLLVGLIWNAVQCLQGGFFTSILLRCIFGYKWHNIPAGFPASADITVQRLVGMILFVFLTSPLLYLPPSKMRRLFTIKSIILPPVVIGLFAFCIVKGREAGFNPGRFTATKPLSGSTLAWVMLSAINSCMGKTSTQAVNQTDLSRYARTATAPFWSQLIALPFGNTLCAALGIFATSV</sequence>
<evidence type="ECO:0000256" key="4">
    <source>
        <dbReference type="ARBA" id="ARBA00022989"/>
    </source>
</evidence>
<keyword evidence="4 6" id="KW-1133">Transmembrane helix</keyword>
<dbReference type="VEuPathDB" id="FungiDB:PV10_06649"/>
<dbReference type="Proteomes" id="UP000288859">
    <property type="component" value="Unassembled WGS sequence"/>
</dbReference>
<feature type="transmembrane region" description="Helical" evidence="6">
    <location>
        <begin position="68"/>
        <end position="89"/>
    </location>
</feature>
<evidence type="ECO:0000256" key="5">
    <source>
        <dbReference type="ARBA" id="ARBA00023136"/>
    </source>
</evidence>
<dbReference type="OrthoDB" id="2018619at2759"/>
<proteinExistence type="inferred from homology"/>
<reference evidence="7 8" key="1">
    <citation type="submission" date="2017-03" db="EMBL/GenBank/DDBJ databases">
        <title>Genomes of endolithic fungi from Antarctica.</title>
        <authorList>
            <person name="Coleine C."/>
            <person name="Masonjones S."/>
            <person name="Stajich J.E."/>
        </authorList>
    </citation>
    <scope>NUCLEOTIDE SEQUENCE [LARGE SCALE GENOMIC DNA]</scope>
    <source>
        <strain evidence="7 8">CCFEE 6314</strain>
    </source>
</reference>
<dbReference type="Pfam" id="PF02133">
    <property type="entry name" value="Transp_cyt_pur"/>
    <property type="match status" value="1"/>
</dbReference>
<keyword evidence="5 6" id="KW-0472">Membrane</keyword>
<keyword evidence="3 6" id="KW-0812">Transmembrane</keyword>
<accession>A0A438NEC1</accession>
<feature type="transmembrane region" description="Helical" evidence="6">
    <location>
        <begin position="96"/>
        <end position="113"/>
    </location>
</feature>
<comment type="similarity">
    <text evidence="2">Belongs to the purine-cytosine permease (2.A.39) family.</text>
</comment>
<dbReference type="InterPro" id="IPR045225">
    <property type="entry name" value="Uracil/uridine/allantoin_perm"/>
</dbReference>
<dbReference type="AlphaFoldDB" id="A0A438NEC1"/>
<feature type="transmembrane region" description="Helical" evidence="6">
    <location>
        <begin position="133"/>
        <end position="152"/>
    </location>
</feature>
<dbReference type="Gene3D" id="1.10.4160.10">
    <property type="entry name" value="Hydantoin permease"/>
    <property type="match status" value="1"/>
</dbReference>
<evidence type="ECO:0000313" key="8">
    <source>
        <dbReference type="Proteomes" id="UP000288859"/>
    </source>
</evidence>
<comment type="caution">
    <text evidence="7">The sequence shown here is derived from an EMBL/GenBank/DDBJ whole genome shotgun (WGS) entry which is preliminary data.</text>
</comment>
<feature type="transmembrane region" description="Helical" evidence="6">
    <location>
        <begin position="194"/>
        <end position="211"/>
    </location>
</feature>
<dbReference type="GO" id="GO:0015205">
    <property type="term" value="F:nucleobase transmembrane transporter activity"/>
    <property type="evidence" value="ECO:0007669"/>
    <property type="project" value="TreeGrafter"/>
</dbReference>
<evidence type="ECO:0000256" key="3">
    <source>
        <dbReference type="ARBA" id="ARBA00022692"/>
    </source>
</evidence>
<name>A0A438NEC1_EXOME</name>
<evidence type="ECO:0000256" key="6">
    <source>
        <dbReference type="SAM" id="Phobius"/>
    </source>
</evidence>
<dbReference type="GO" id="GO:0005886">
    <property type="term" value="C:plasma membrane"/>
    <property type="evidence" value="ECO:0007669"/>
    <property type="project" value="TreeGrafter"/>
</dbReference>
<dbReference type="EMBL" id="NAJM01000005">
    <property type="protein sequence ID" value="RVX74079.1"/>
    <property type="molecule type" value="Genomic_DNA"/>
</dbReference>
<feature type="transmembrane region" description="Helical" evidence="6">
    <location>
        <begin position="223"/>
        <end position="241"/>
    </location>
</feature>
<evidence type="ECO:0000256" key="2">
    <source>
        <dbReference type="ARBA" id="ARBA00008974"/>
    </source>
</evidence>
<dbReference type="PANTHER" id="PTHR30618">
    <property type="entry name" value="NCS1 FAMILY PURINE/PYRIMIDINE TRANSPORTER"/>
    <property type="match status" value="1"/>
</dbReference>
<evidence type="ECO:0008006" key="9">
    <source>
        <dbReference type="Google" id="ProtNLM"/>
    </source>
</evidence>
<comment type="subcellular location">
    <subcellularLocation>
        <location evidence="1">Membrane</location>
        <topology evidence="1">Multi-pass membrane protein</topology>
    </subcellularLocation>
</comment>
<feature type="transmembrane region" description="Helical" evidence="6">
    <location>
        <begin position="298"/>
        <end position="319"/>
    </location>
</feature>
<protein>
    <recommendedName>
        <fullName evidence="9">Uracil permease</fullName>
    </recommendedName>
</protein>
<evidence type="ECO:0000313" key="7">
    <source>
        <dbReference type="EMBL" id="RVX74079.1"/>
    </source>
</evidence>